<feature type="binding site" evidence="9">
    <location>
        <position position="267"/>
    </location>
    <ligand>
        <name>ATP</name>
        <dbReference type="ChEBI" id="CHEBI:30616"/>
    </ligand>
</feature>
<evidence type="ECO:0000256" key="1">
    <source>
        <dbReference type="ARBA" id="ARBA00005187"/>
    </source>
</evidence>
<keyword evidence="8" id="KW-0028">Amino-acid biosynthesis</keyword>
<reference evidence="11 12" key="1">
    <citation type="submission" date="2020-07" db="EMBL/GenBank/DDBJ databases">
        <title>Endozoicomonas sp. nov., isolated from sediment.</title>
        <authorList>
            <person name="Gu T."/>
        </authorList>
    </citation>
    <scope>NUCLEOTIDE SEQUENCE [LARGE SCALE GENOMIC DNA]</scope>
    <source>
        <strain evidence="11 12">SM1973</strain>
    </source>
</reference>
<dbReference type="EMBL" id="JACCKB010000003">
    <property type="protein sequence ID" value="NYZ64934.1"/>
    <property type="molecule type" value="Genomic_DNA"/>
</dbReference>
<dbReference type="Gene3D" id="3.40.50.620">
    <property type="entry name" value="HUPs"/>
    <property type="match status" value="1"/>
</dbReference>
<dbReference type="PROSITE" id="PS51278">
    <property type="entry name" value="GATASE_TYPE_2"/>
    <property type="match status" value="1"/>
</dbReference>
<dbReference type="CDD" id="cd00712">
    <property type="entry name" value="AsnB"/>
    <property type="match status" value="1"/>
</dbReference>
<dbReference type="PIRSF" id="PIRSF001589">
    <property type="entry name" value="Asn_synthetase_glu-h"/>
    <property type="match status" value="1"/>
</dbReference>
<dbReference type="InterPro" id="IPR006426">
    <property type="entry name" value="Asn_synth_AEB"/>
</dbReference>
<sequence length="592" mass="66613">MCGICGEFRFDQTSPSIKTLQKMNARQTSRGPDHSGLFIQDNIGLGHTRLKIMDLSAASAQPMHDYQLGLTLVFNGAIYNYPEIRQQLEQLGYQFYSSGDTEVVLKAFHAWGPECLQRFNGMFAFVIWLRDQNKLFMARDRLGIKPLYYSLQPNACLFASTLPALLTAPTISKQLNPKALHFYMHFHSVVPAPDTIFSNIHKLEPGHYQWLDGDGQLTKHQYWQLTYDSISKPINADTLAEWQSQLTEQLLTAVKRRNVAAVDVGVLLSGGVDSSLLVGLLTEVKSTPIQTFSIGFDTVEDEAGDEFTYSDLIAEQFATDHHKLFVSPTQLMDNLPSAIASMSEPMMSHDCIAFYLLAAEVSKHCKAVQSGQGADEVFGGYHWYPPLLTSNTPVQTYKQHFFDRNYSEYQQIFQTDWVTQDYASEFVAGHFSQPGANDPITKALRLDTTVMLIEDPVKRVDNMTMAHGLEARVPFLDHELVEFSATLPTAVKVKANDGKWILKSVARQFVTDKVIDRPKGYFPVPALKYLQGPTLKWVAAALTSHTAKQRKLYNQAYIDTLLSNPKNHLSPLNGSKLWQMGLLELWLQTQGI</sequence>
<keyword evidence="6 8" id="KW-0315">Glutamine amidotransferase</keyword>
<dbReference type="Gene3D" id="3.60.20.10">
    <property type="entry name" value="Glutamine Phosphoribosylpyrophosphate, subunit 1, domain 1"/>
    <property type="match status" value="1"/>
</dbReference>
<dbReference type="SUPFAM" id="SSF52402">
    <property type="entry name" value="Adenine nucleotide alpha hydrolases-like"/>
    <property type="match status" value="1"/>
</dbReference>
<dbReference type="GO" id="GO:0005829">
    <property type="term" value="C:cytosol"/>
    <property type="evidence" value="ECO:0007669"/>
    <property type="project" value="TreeGrafter"/>
</dbReference>
<dbReference type="InterPro" id="IPR017932">
    <property type="entry name" value="GATase_2_dom"/>
</dbReference>
<feature type="active site" description="For GATase activity" evidence="8">
    <location>
        <position position="2"/>
    </location>
</feature>
<dbReference type="InterPro" id="IPR051786">
    <property type="entry name" value="ASN_synthetase/amidase"/>
</dbReference>
<comment type="catalytic activity">
    <reaction evidence="7">
        <text>L-aspartate + L-glutamine + ATP + H2O = L-asparagine + L-glutamate + AMP + diphosphate + H(+)</text>
        <dbReference type="Rhea" id="RHEA:12228"/>
        <dbReference type="ChEBI" id="CHEBI:15377"/>
        <dbReference type="ChEBI" id="CHEBI:15378"/>
        <dbReference type="ChEBI" id="CHEBI:29985"/>
        <dbReference type="ChEBI" id="CHEBI:29991"/>
        <dbReference type="ChEBI" id="CHEBI:30616"/>
        <dbReference type="ChEBI" id="CHEBI:33019"/>
        <dbReference type="ChEBI" id="CHEBI:58048"/>
        <dbReference type="ChEBI" id="CHEBI:58359"/>
        <dbReference type="ChEBI" id="CHEBI:456215"/>
        <dbReference type="EC" id="6.3.5.4"/>
    </reaction>
</comment>
<evidence type="ECO:0000259" key="10">
    <source>
        <dbReference type="PROSITE" id="PS51278"/>
    </source>
</evidence>
<dbReference type="Proteomes" id="UP000569732">
    <property type="component" value="Unassembled WGS sequence"/>
</dbReference>
<feature type="binding site" evidence="9">
    <location>
        <begin position="370"/>
        <end position="371"/>
    </location>
    <ligand>
        <name>ATP</name>
        <dbReference type="ChEBI" id="CHEBI:30616"/>
    </ligand>
</feature>
<keyword evidence="8" id="KW-0061">Asparagine biosynthesis</keyword>
<accession>A0A853I444</accession>
<dbReference type="GO" id="GO:0004066">
    <property type="term" value="F:asparagine synthase (glutamine-hydrolyzing) activity"/>
    <property type="evidence" value="ECO:0007669"/>
    <property type="project" value="UniProtKB-EC"/>
</dbReference>
<evidence type="ECO:0000256" key="7">
    <source>
        <dbReference type="ARBA" id="ARBA00048741"/>
    </source>
</evidence>
<dbReference type="GO" id="GO:0005524">
    <property type="term" value="F:ATP binding"/>
    <property type="evidence" value="ECO:0007669"/>
    <property type="project" value="UniProtKB-KW"/>
</dbReference>
<evidence type="ECO:0000313" key="12">
    <source>
        <dbReference type="Proteomes" id="UP000569732"/>
    </source>
</evidence>
<feature type="binding site" evidence="9">
    <location>
        <position position="294"/>
    </location>
    <ligand>
        <name>ATP</name>
        <dbReference type="ChEBI" id="CHEBI:30616"/>
    </ligand>
</feature>
<dbReference type="AlphaFoldDB" id="A0A853I444"/>
<protein>
    <recommendedName>
        <fullName evidence="3">asparagine synthase (glutamine-hydrolyzing)</fullName>
        <ecNumber evidence="3">6.3.5.4</ecNumber>
    </recommendedName>
</protein>
<evidence type="ECO:0000256" key="2">
    <source>
        <dbReference type="ARBA" id="ARBA00005752"/>
    </source>
</evidence>
<dbReference type="NCBIfam" id="TIGR03104">
    <property type="entry name" value="trio_amidotrans"/>
    <property type="match status" value="1"/>
</dbReference>
<dbReference type="RefSeq" id="WP_180566973.1">
    <property type="nucleotide sequence ID" value="NZ_JACCKB010000003.1"/>
</dbReference>
<dbReference type="InterPro" id="IPR033738">
    <property type="entry name" value="AsnB_N"/>
</dbReference>
<dbReference type="Pfam" id="PF00733">
    <property type="entry name" value="Asn_synthase"/>
    <property type="match status" value="1"/>
</dbReference>
<evidence type="ECO:0000313" key="11">
    <source>
        <dbReference type="EMBL" id="NYZ64934.1"/>
    </source>
</evidence>
<evidence type="ECO:0000256" key="9">
    <source>
        <dbReference type="PIRSR" id="PIRSR001589-2"/>
    </source>
</evidence>
<dbReference type="GO" id="GO:0006529">
    <property type="term" value="P:asparagine biosynthetic process"/>
    <property type="evidence" value="ECO:0007669"/>
    <property type="project" value="UniProtKB-KW"/>
</dbReference>
<dbReference type="PANTHER" id="PTHR43284:SF1">
    <property type="entry name" value="ASPARAGINE SYNTHETASE"/>
    <property type="match status" value="1"/>
</dbReference>
<comment type="similarity">
    <text evidence="2">Belongs to the asparagine synthetase family.</text>
</comment>
<keyword evidence="5 9" id="KW-0067">ATP-binding</keyword>
<dbReference type="SUPFAM" id="SSF56235">
    <property type="entry name" value="N-terminal nucleophile aminohydrolases (Ntn hydrolases)"/>
    <property type="match status" value="1"/>
</dbReference>
<gene>
    <name evidence="11" type="ORF">H0A36_02870</name>
</gene>
<evidence type="ECO:0000256" key="6">
    <source>
        <dbReference type="ARBA" id="ARBA00022962"/>
    </source>
</evidence>
<name>A0A853I444_9GAMM</name>
<dbReference type="InterPro" id="IPR029055">
    <property type="entry name" value="Ntn_hydrolases_N"/>
</dbReference>
<comment type="pathway">
    <text evidence="1">Amino-acid biosynthesis; L-asparagine biosynthesis; L-asparagine from L-aspartate (L-Gln route): step 1/1.</text>
</comment>
<feature type="domain" description="Glutamine amidotransferase type-2" evidence="10">
    <location>
        <begin position="2"/>
        <end position="214"/>
    </location>
</feature>
<proteinExistence type="inferred from homology"/>
<evidence type="ECO:0000256" key="5">
    <source>
        <dbReference type="ARBA" id="ARBA00022840"/>
    </source>
</evidence>
<evidence type="ECO:0000256" key="8">
    <source>
        <dbReference type="PIRSR" id="PIRSR001589-1"/>
    </source>
</evidence>
<evidence type="ECO:0000256" key="3">
    <source>
        <dbReference type="ARBA" id="ARBA00012737"/>
    </source>
</evidence>
<dbReference type="PANTHER" id="PTHR43284">
    <property type="entry name" value="ASPARAGINE SYNTHETASE (GLUTAMINE-HYDROLYZING)"/>
    <property type="match status" value="1"/>
</dbReference>
<dbReference type="InterPro" id="IPR001962">
    <property type="entry name" value="Asn_synthase"/>
</dbReference>
<comment type="caution">
    <text evidence="11">The sequence shown here is derived from an EMBL/GenBank/DDBJ whole genome shotgun (WGS) entry which is preliminary data.</text>
</comment>
<keyword evidence="4 9" id="KW-0547">Nucleotide-binding</keyword>
<dbReference type="NCBIfam" id="TIGR01536">
    <property type="entry name" value="asn_synth_AEB"/>
    <property type="match status" value="1"/>
</dbReference>
<dbReference type="EC" id="6.3.5.4" evidence="3"/>
<dbReference type="Pfam" id="PF13537">
    <property type="entry name" value="GATase_7"/>
    <property type="match status" value="1"/>
</dbReference>
<dbReference type="InterPro" id="IPR014729">
    <property type="entry name" value="Rossmann-like_a/b/a_fold"/>
</dbReference>
<organism evidence="11 12">
    <name type="scientific">Spartinivicinus marinus</name>
    <dbReference type="NCBI Taxonomy" id="2994442"/>
    <lineage>
        <taxon>Bacteria</taxon>
        <taxon>Pseudomonadati</taxon>
        <taxon>Pseudomonadota</taxon>
        <taxon>Gammaproteobacteria</taxon>
        <taxon>Oceanospirillales</taxon>
        <taxon>Zooshikellaceae</taxon>
        <taxon>Spartinivicinus</taxon>
    </lineage>
</organism>
<dbReference type="InterPro" id="IPR017535">
    <property type="entry name" value="Asparagine_synth"/>
</dbReference>
<dbReference type="CDD" id="cd01991">
    <property type="entry name" value="Asn_synthase_B_C"/>
    <property type="match status" value="1"/>
</dbReference>
<keyword evidence="12" id="KW-1185">Reference proteome</keyword>
<feature type="binding site" evidence="9">
    <location>
        <position position="100"/>
    </location>
    <ligand>
        <name>L-glutamine</name>
        <dbReference type="ChEBI" id="CHEBI:58359"/>
    </ligand>
</feature>
<evidence type="ECO:0000256" key="4">
    <source>
        <dbReference type="ARBA" id="ARBA00022741"/>
    </source>
</evidence>